<protein>
    <recommendedName>
        <fullName evidence="1">Oxidative stress-responsive serine-rich protein 1</fullName>
    </recommendedName>
    <alternativeName>
        <fullName evidence="4">Oxidative stress-responsive protein 1</fullName>
    </alternativeName>
    <alternativeName>
        <fullName evidence="3">Peroxide-inducible transcript 1 protein</fullName>
    </alternativeName>
</protein>
<feature type="compositionally biased region" description="Basic residues" evidence="5">
    <location>
        <begin position="71"/>
        <end position="87"/>
    </location>
</feature>
<dbReference type="PANTHER" id="PTHR31383">
    <property type="entry name" value="OXIDATIVE STRESS-RESPONSE SERINE-RICH PROTEIN 1"/>
    <property type="match status" value="1"/>
</dbReference>
<feature type="region of interest" description="Disordered" evidence="5">
    <location>
        <begin position="71"/>
        <end position="93"/>
    </location>
</feature>
<proteinExistence type="predicted"/>
<dbReference type="PANTHER" id="PTHR31383:SF2">
    <property type="entry name" value="OXIDATIVE STRESS-RESPONSIVE SERINE-RICH PROTEIN 1"/>
    <property type="match status" value="1"/>
</dbReference>
<feature type="compositionally biased region" description="Polar residues" evidence="5">
    <location>
        <begin position="135"/>
        <end position="145"/>
    </location>
</feature>
<evidence type="ECO:0000313" key="6">
    <source>
        <dbReference type="Ensembl" id="ENSPMGP00000015104.1"/>
    </source>
</evidence>
<evidence type="ECO:0000313" key="7">
    <source>
        <dbReference type="Proteomes" id="UP000261520"/>
    </source>
</evidence>
<dbReference type="Ensembl" id="ENSPMGT00000016101.1">
    <property type="protein sequence ID" value="ENSPMGP00000015104.1"/>
    <property type="gene ID" value="ENSPMGG00000012346.1"/>
</dbReference>
<dbReference type="InterPro" id="IPR008494">
    <property type="entry name" value="DUF776"/>
</dbReference>
<organism evidence="6 7">
    <name type="scientific">Periophthalmus magnuspinnatus</name>
    <dbReference type="NCBI Taxonomy" id="409849"/>
    <lineage>
        <taxon>Eukaryota</taxon>
        <taxon>Metazoa</taxon>
        <taxon>Chordata</taxon>
        <taxon>Craniata</taxon>
        <taxon>Vertebrata</taxon>
        <taxon>Euteleostomi</taxon>
        <taxon>Actinopterygii</taxon>
        <taxon>Neopterygii</taxon>
        <taxon>Teleostei</taxon>
        <taxon>Neoteleostei</taxon>
        <taxon>Acanthomorphata</taxon>
        <taxon>Gobiaria</taxon>
        <taxon>Gobiiformes</taxon>
        <taxon>Gobioidei</taxon>
        <taxon>Gobiidae</taxon>
        <taxon>Oxudercinae</taxon>
        <taxon>Periophthalmus</taxon>
    </lineage>
</organism>
<dbReference type="AlphaFoldDB" id="A0A3B4AEP0"/>
<reference evidence="6" key="2">
    <citation type="submission" date="2025-09" db="UniProtKB">
        <authorList>
            <consortium name="Ensembl"/>
        </authorList>
    </citation>
    <scope>IDENTIFICATION</scope>
</reference>
<evidence type="ECO:0000256" key="4">
    <source>
        <dbReference type="ARBA" id="ARBA00031405"/>
    </source>
</evidence>
<evidence type="ECO:0000256" key="2">
    <source>
        <dbReference type="ARBA" id="ARBA00022553"/>
    </source>
</evidence>
<evidence type="ECO:0000256" key="1">
    <source>
        <dbReference type="ARBA" id="ARBA00015005"/>
    </source>
</evidence>
<evidence type="ECO:0000256" key="3">
    <source>
        <dbReference type="ARBA" id="ARBA00029721"/>
    </source>
</evidence>
<feature type="region of interest" description="Disordered" evidence="5">
    <location>
        <begin position="184"/>
        <end position="204"/>
    </location>
</feature>
<feature type="region of interest" description="Disordered" evidence="5">
    <location>
        <begin position="268"/>
        <end position="291"/>
    </location>
</feature>
<sequence length="331" mass="35261">LAAISGRGKECEEETLQTAFKKLRVDAESLSGAVSASEAVTQRSASRACLDTNGAKPKLVCQKDNWHGCTRKTSRGASRTQRRRRSKSPILQPPKFTYCSSATAAALSPSSGCLKQQLLACLEPPEPGPLGEGETLSSVAQKEPSSSHAQSHISALIFGTSAAYDTAPAASASSLQETVPAIKVSGDVQTSEESRAERSACDGAESGARLAQAQASDFRVLSELSSSCASPAQCSCIHNKCVETPKEVYSFTGLRNVVTECERATLSPEDSQRTVSTNSNLSATTSGSPRSCSEQARAYVDDITIEDLSGYLEYYLYIPKKMSHMAEMMYT</sequence>
<keyword evidence="7" id="KW-1185">Reference proteome</keyword>
<dbReference type="Proteomes" id="UP000261520">
    <property type="component" value="Unplaced"/>
</dbReference>
<keyword evidence="2" id="KW-0597">Phosphoprotein</keyword>
<dbReference type="Pfam" id="PF05604">
    <property type="entry name" value="DUF776"/>
    <property type="match status" value="1"/>
</dbReference>
<reference evidence="6" key="1">
    <citation type="submission" date="2025-08" db="UniProtKB">
        <authorList>
            <consortium name="Ensembl"/>
        </authorList>
    </citation>
    <scope>IDENTIFICATION</scope>
</reference>
<name>A0A3B4AEP0_9GOBI</name>
<dbReference type="GO" id="GO:0070301">
    <property type="term" value="P:cellular response to hydrogen peroxide"/>
    <property type="evidence" value="ECO:0007669"/>
    <property type="project" value="TreeGrafter"/>
</dbReference>
<feature type="region of interest" description="Disordered" evidence="5">
    <location>
        <begin position="125"/>
        <end position="145"/>
    </location>
</feature>
<accession>A0A3B4AEP0</accession>
<feature type="compositionally biased region" description="Polar residues" evidence="5">
    <location>
        <begin position="273"/>
        <end position="291"/>
    </location>
</feature>
<evidence type="ECO:0000256" key="5">
    <source>
        <dbReference type="SAM" id="MobiDB-lite"/>
    </source>
</evidence>